<evidence type="ECO:0000259" key="3">
    <source>
        <dbReference type="Pfam" id="PF01170"/>
    </source>
</evidence>
<name>A0ABT8F529_9BACT</name>
<dbReference type="InterPro" id="IPR000241">
    <property type="entry name" value="RlmKL-like_Mtase"/>
</dbReference>
<keyword evidence="1 6" id="KW-0489">Methyltransferase</keyword>
<dbReference type="InterPro" id="IPR029063">
    <property type="entry name" value="SAM-dependent_MTases_sf"/>
</dbReference>
<dbReference type="CDD" id="cd11715">
    <property type="entry name" value="THUMP_AdoMetMT"/>
    <property type="match status" value="1"/>
</dbReference>
<dbReference type="Pfam" id="PF02926">
    <property type="entry name" value="THUMP"/>
    <property type="match status" value="1"/>
</dbReference>
<dbReference type="InterPro" id="IPR004114">
    <property type="entry name" value="THUMP_dom"/>
</dbReference>
<proteinExistence type="predicted"/>
<evidence type="ECO:0000256" key="1">
    <source>
        <dbReference type="ARBA" id="ARBA00022603"/>
    </source>
</evidence>
<accession>A0ABT8F529</accession>
<protein>
    <submittedName>
        <fullName evidence="6">Class I SAM-dependent RNA methyltransferase</fullName>
    </submittedName>
</protein>
<dbReference type="InterPro" id="IPR054170">
    <property type="entry name" value="RlmL_1st"/>
</dbReference>
<feature type="domain" description="Ribosomal RNA large subunit methyltransferase K/L-like methyltransferase" evidence="3">
    <location>
        <begin position="167"/>
        <end position="372"/>
    </location>
</feature>
<evidence type="ECO:0000259" key="5">
    <source>
        <dbReference type="Pfam" id="PF22020"/>
    </source>
</evidence>
<dbReference type="Pfam" id="PF01170">
    <property type="entry name" value="UPF0020"/>
    <property type="match status" value="1"/>
</dbReference>
<dbReference type="Proteomes" id="UP001168552">
    <property type="component" value="Unassembled WGS sequence"/>
</dbReference>
<feature type="domain" description="THUMP" evidence="4">
    <location>
        <begin position="71"/>
        <end position="157"/>
    </location>
</feature>
<organism evidence="6 7">
    <name type="scientific">Shiella aurantiaca</name>
    <dbReference type="NCBI Taxonomy" id="3058365"/>
    <lineage>
        <taxon>Bacteria</taxon>
        <taxon>Pseudomonadati</taxon>
        <taxon>Bacteroidota</taxon>
        <taxon>Cytophagia</taxon>
        <taxon>Cytophagales</taxon>
        <taxon>Shiellaceae</taxon>
        <taxon>Shiella</taxon>
    </lineage>
</organism>
<dbReference type="Gene3D" id="3.40.50.150">
    <property type="entry name" value="Vaccinia Virus protein VP39"/>
    <property type="match status" value="1"/>
</dbReference>
<evidence type="ECO:0000313" key="6">
    <source>
        <dbReference type="EMBL" id="MDN4165408.1"/>
    </source>
</evidence>
<dbReference type="GO" id="GO:0008168">
    <property type="term" value="F:methyltransferase activity"/>
    <property type="evidence" value="ECO:0007669"/>
    <property type="project" value="UniProtKB-KW"/>
</dbReference>
<dbReference type="PANTHER" id="PTHR47313:SF1">
    <property type="entry name" value="RIBOSOMAL RNA LARGE SUBUNIT METHYLTRANSFERASE K_L"/>
    <property type="match status" value="1"/>
</dbReference>
<reference evidence="6" key="1">
    <citation type="submission" date="2023-06" db="EMBL/GenBank/DDBJ databases">
        <title>Cytophagales bacterium Strain LB-30, isolated from soil.</title>
        <authorList>
            <person name="Liu B."/>
        </authorList>
    </citation>
    <scope>NUCLEOTIDE SEQUENCE</scope>
    <source>
        <strain evidence="6">LB-30</strain>
    </source>
</reference>
<gene>
    <name evidence="6" type="ORF">QWY31_07840</name>
</gene>
<dbReference type="GO" id="GO:0032259">
    <property type="term" value="P:methylation"/>
    <property type="evidence" value="ECO:0007669"/>
    <property type="project" value="UniProtKB-KW"/>
</dbReference>
<feature type="domain" description="RlmL ferredoxin-like" evidence="5">
    <location>
        <begin position="7"/>
        <end position="62"/>
    </location>
</feature>
<dbReference type="RefSeq" id="WP_320003933.1">
    <property type="nucleotide sequence ID" value="NZ_JAUHJS010000003.1"/>
</dbReference>
<comment type="caution">
    <text evidence="6">The sequence shown here is derived from an EMBL/GenBank/DDBJ whole genome shotgun (WGS) entry which is preliminary data.</text>
</comment>
<evidence type="ECO:0000259" key="4">
    <source>
        <dbReference type="Pfam" id="PF02926"/>
    </source>
</evidence>
<sequence>MKNTISTIVITSLPRLTEITKKEIEALGFKVVATATLSNEIKGTFDDCMFLNLHLRTANKVLFKIADFEAATPKEVYNQLIRIKWDTFFTPEDYFTVTSYAENDYINDTMYPNLLVKDAVADYFTRKFDKRPNSGSEKDKNALFLHWIKNKVNVYFDTSGESISKHGYRLHPHSAPMIEALAAATVLTTQWDKNAPFINPMCGSGTLGIEAALLAINKAPGLLRTNYAFMHSLLFDKKKWGEMRAEAKAQVNSEWKGTIIMSDLDPKALKAARLNAQEAGVEHLITFEQCDFSRTSIPQEAGVIMLNPEYGERLGDESHLEEIYKRIGDFFKHECSGYMGYIFTGNMALGKRIGLKTKRKVEFYNAKIDCRLLEFELYAGSKRAPKEA</sequence>
<dbReference type="Pfam" id="PF22020">
    <property type="entry name" value="RlmL_1st"/>
    <property type="match status" value="1"/>
</dbReference>
<dbReference type="Gene3D" id="3.30.2130.30">
    <property type="match status" value="1"/>
</dbReference>
<keyword evidence="2" id="KW-0808">Transferase</keyword>
<dbReference type="PANTHER" id="PTHR47313">
    <property type="entry name" value="RIBOSOMAL RNA LARGE SUBUNIT METHYLTRANSFERASE K/L"/>
    <property type="match status" value="1"/>
</dbReference>
<evidence type="ECO:0000256" key="2">
    <source>
        <dbReference type="ARBA" id="ARBA00022679"/>
    </source>
</evidence>
<dbReference type="EMBL" id="JAUHJS010000003">
    <property type="protein sequence ID" value="MDN4165408.1"/>
    <property type="molecule type" value="Genomic_DNA"/>
</dbReference>
<evidence type="ECO:0000313" key="7">
    <source>
        <dbReference type="Proteomes" id="UP001168552"/>
    </source>
</evidence>
<dbReference type="SUPFAM" id="SSF53335">
    <property type="entry name" value="S-adenosyl-L-methionine-dependent methyltransferases"/>
    <property type="match status" value="1"/>
</dbReference>
<keyword evidence="7" id="KW-1185">Reference proteome</keyword>